<sequence length="87" mass="9311">MSGAVGLLPARGRPLRCMLTAAVGRPSTLREHRQVAPTNFVVAGDPLDPSPLCEQRRDQEVLARYIGALGGTLELIADFGDEQLKVA</sequence>
<dbReference type="RefSeq" id="WP_244167006.1">
    <property type="nucleotide sequence ID" value="NZ_FMCV01000011.1"/>
</dbReference>
<accession>A0A1C4YHM7</accession>
<keyword evidence="2" id="KW-1185">Reference proteome</keyword>
<proteinExistence type="predicted"/>
<dbReference type="AlphaFoldDB" id="A0A1C4YHM7"/>
<protein>
    <submittedName>
        <fullName evidence="1">Uncharacterized protein</fullName>
    </submittedName>
</protein>
<reference evidence="2" key="1">
    <citation type="submission" date="2016-06" db="EMBL/GenBank/DDBJ databases">
        <authorList>
            <person name="Varghese N."/>
        </authorList>
    </citation>
    <scope>NUCLEOTIDE SEQUENCE [LARGE SCALE GENOMIC DNA]</scope>
    <source>
        <strain evidence="2">DSM 45555</strain>
    </source>
</reference>
<dbReference type="EMBL" id="FMCV01000011">
    <property type="protein sequence ID" value="SCF20146.1"/>
    <property type="molecule type" value="Genomic_DNA"/>
</dbReference>
<gene>
    <name evidence="1" type="ORF">GA0070215_11178</name>
</gene>
<dbReference type="Proteomes" id="UP000198551">
    <property type="component" value="Unassembled WGS sequence"/>
</dbReference>
<evidence type="ECO:0000313" key="2">
    <source>
        <dbReference type="Proteomes" id="UP000198551"/>
    </source>
</evidence>
<organism evidence="1 2">
    <name type="scientific">Micromonospora marina</name>
    <dbReference type="NCBI Taxonomy" id="307120"/>
    <lineage>
        <taxon>Bacteria</taxon>
        <taxon>Bacillati</taxon>
        <taxon>Actinomycetota</taxon>
        <taxon>Actinomycetes</taxon>
        <taxon>Micromonosporales</taxon>
        <taxon>Micromonosporaceae</taxon>
        <taxon>Micromonospora</taxon>
    </lineage>
</organism>
<name>A0A1C4YHM7_9ACTN</name>
<evidence type="ECO:0000313" key="1">
    <source>
        <dbReference type="EMBL" id="SCF20146.1"/>
    </source>
</evidence>